<organism evidence="6 7">
    <name type="scientific">Dethiosulfovibrio peptidovorans DSM 11002</name>
    <dbReference type="NCBI Taxonomy" id="469381"/>
    <lineage>
        <taxon>Bacteria</taxon>
        <taxon>Thermotogati</taxon>
        <taxon>Synergistota</taxon>
        <taxon>Synergistia</taxon>
        <taxon>Synergistales</taxon>
        <taxon>Dethiosulfovibrionaceae</taxon>
        <taxon>Dethiosulfovibrio</taxon>
    </lineage>
</organism>
<dbReference type="Proteomes" id="UP000006427">
    <property type="component" value="Unassembled WGS sequence"/>
</dbReference>
<dbReference type="SUPFAM" id="SSF48498">
    <property type="entry name" value="Tetracyclin repressor-like, C-terminal domain"/>
    <property type="match status" value="1"/>
</dbReference>
<sequence length="202" mass="22521">MGRRTREEAAKTRKRLLDVSAELFSVRGVDGVTLVEIGREAGFTKGALYRHFGGKAGLLLELMDYAVDIVDRIEESTLSGEGPPLERLSTMAREEISIFEESENARRLLSIFLDRRSLVEDERVLLAIEGMRESTLIRIEKALTEARGAGDISRSVNLRAAAESLRFLIFGLMERSLYSSESFSPSSLVGPMLDLYFRGLAD</sequence>
<comment type="caution">
    <text evidence="6">The sequence shown here is derived from an EMBL/GenBank/DDBJ whole genome shotgun (WGS) entry which is preliminary data.</text>
</comment>
<gene>
    <name evidence="6" type="ORF">Dpep_0526</name>
</gene>
<dbReference type="GO" id="GO:0000976">
    <property type="term" value="F:transcription cis-regulatory region binding"/>
    <property type="evidence" value="ECO:0007669"/>
    <property type="project" value="TreeGrafter"/>
</dbReference>
<evidence type="ECO:0000256" key="3">
    <source>
        <dbReference type="ARBA" id="ARBA00023163"/>
    </source>
</evidence>
<dbReference type="GO" id="GO:0003700">
    <property type="term" value="F:DNA-binding transcription factor activity"/>
    <property type="evidence" value="ECO:0007669"/>
    <property type="project" value="TreeGrafter"/>
</dbReference>
<dbReference type="OrthoDB" id="9798857at2"/>
<dbReference type="PANTHER" id="PTHR30055">
    <property type="entry name" value="HTH-TYPE TRANSCRIPTIONAL REGULATOR RUTR"/>
    <property type="match status" value="1"/>
</dbReference>
<evidence type="ECO:0000313" key="6">
    <source>
        <dbReference type="EMBL" id="EFC90556.1"/>
    </source>
</evidence>
<dbReference type="InterPro" id="IPR036271">
    <property type="entry name" value="Tet_transcr_reg_TetR-rel_C_sf"/>
</dbReference>
<dbReference type="InterPro" id="IPR009057">
    <property type="entry name" value="Homeodomain-like_sf"/>
</dbReference>
<dbReference type="InterPro" id="IPR050109">
    <property type="entry name" value="HTH-type_TetR-like_transc_reg"/>
</dbReference>
<protein>
    <submittedName>
        <fullName evidence="6">Transcriptional regulator, TetR family</fullName>
    </submittedName>
</protein>
<evidence type="ECO:0000256" key="4">
    <source>
        <dbReference type="PROSITE-ProRule" id="PRU00335"/>
    </source>
</evidence>
<dbReference type="AlphaFoldDB" id="D2Z4Z7"/>
<accession>D2Z4Z7</accession>
<evidence type="ECO:0000256" key="2">
    <source>
        <dbReference type="ARBA" id="ARBA00023125"/>
    </source>
</evidence>
<feature type="domain" description="HTH tetR-type" evidence="5">
    <location>
        <begin position="10"/>
        <end position="70"/>
    </location>
</feature>
<dbReference type="eggNOG" id="COG1309">
    <property type="taxonomic scope" value="Bacteria"/>
</dbReference>
<dbReference type="Pfam" id="PF00440">
    <property type="entry name" value="TetR_N"/>
    <property type="match status" value="1"/>
</dbReference>
<evidence type="ECO:0000259" key="5">
    <source>
        <dbReference type="PROSITE" id="PS50977"/>
    </source>
</evidence>
<dbReference type="PANTHER" id="PTHR30055:SF240">
    <property type="entry name" value="HTH-TYPE TRANSCRIPTIONAL REGULATOR ACRR"/>
    <property type="match status" value="1"/>
</dbReference>
<keyword evidence="3" id="KW-0804">Transcription</keyword>
<dbReference type="InterPro" id="IPR001647">
    <property type="entry name" value="HTH_TetR"/>
</dbReference>
<reference evidence="6 7" key="1">
    <citation type="journal article" date="2010" name="Stand. Genomic Sci.">
        <title>Permanent draft genome sequence of Dethiosulfovibrio peptidovorans type strain (SEBR 4207).</title>
        <authorList>
            <person name="Labutti K."/>
            <person name="Mayilraj S."/>
            <person name="Clum A."/>
            <person name="Lucas S."/>
            <person name="Glavina Del Rio T."/>
            <person name="Nolan M."/>
            <person name="Tice H."/>
            <person name="Cheng J.F."/>
            <person name="Pitluck S."/>
            <person name="Liolios K."/>
            <person name="Ivanova N."/>
            <person name="Mavromatis K."/>
            <person name="Mikhailova N."/>
            <person name="Pati A."/>
            <person name="Goodwin L."/>
            <person name="Chen A."/>
            <person name="Palaniappan K."/>
            <person name="Land M."/>
            <person name="Hauser L."/>
            <person name="Chang Y.J."/>
            <person name="Jeffries C.D."/>
            <person name="Rohde M."/>
            <person name="Spring S."/>
            <person name="Goker M."/>
            <person name="Woyke T."/>
            <person name="Bristow J."/>
            <person name="Eisen J.A."/>
            <person name="Markowitz V."/>
            <person name="Hugenholtz P."/>
            <person name="Kyrpides N.C."/>
            <person name="Klenk H.P."/>
            <person name="Lapidus A."/>
        </authorList>
    </citation>
    <scope>NUCLEOTIDE SEQUENCE [LARGE SCALE GENOMIC DNA]</scope>
    <source>
        <strain evidence="6 7">DSM 11002</strain>
    </source>
</reference>
<dbReference type="STRING" id="469381.Dpep_0526"/>
<keyword evidence="1" id="KW-0805">Transcription regulation</keyword>
<evidence type="ECO:0000256" key="1">
    <source>
        <dbReference type="ARBA" id="ARBA00023015"/>
    </source>
</evidence>
<dbReference type="PaxDb" id="469381-Dpep_0526"/>
<dbReference type="Gene3D" id="1.10.357.10">
    <property type="entry name" value="Tetracycline Repressor, domain 2"/>
    <property type="match status" value="1"/>
</dbReference>
<evidence type="ECO:0000313" key="7">
    <source>
        <dbReference type="Proteomes" id="UP000006427"/>
    </source>
</evidence>
<name>D2Z4Z7_9BACT</name>
<feature type="DNA-binding region" description="H-T-H motif" evidence="4">
    <location>
        <begin position="33"/>
        <end position="52"/>
    </location>
</feature>
<proteinExistence type="predicted"/>
<dbReference type="RefSeq" id="WP_005659361.1">
    <property type="nucleotide sequence ID" value="NZ_ABTR02000001.1"/>
</dbReference>
<dbReference type="PROSITE" id="PS50977">
    <property type="entry name" value="HTH_TETR_2"/>
    <property type="match status" value="1"/>
</dbReference>
<keyword evidence="7" id="KW-1185">Reference proteome</keyword>
<keyword evidence="2 4" id="KW-0238">DNA-binding</keyword>
<dbReference type="SUPFAM" id="SSF46689">
    <property type="entry name" value="Homeodomain-like"/>
    <property type="match status" value="1"/>
</dbReference>
<dbReference type="PRINTS" id="PR00455">
    <property type="entry name" value="HTHTETR"/>
</dbReference>
<dbReference type="EMBL" id="ABTR02000001">
    <property type="protein sequence ID" value="EFC90556.1"/>
    <property type="molecule type" value="Genomic_DNA"/>
</dbReference>